<evidence type="ECO:0000313" key="3">
    <source>
        <dbReference type="Proteomes" id="UP000037035"/>
    </source>
</evidence>
<feature type="region of interest" description="Disordered" evidence="1">
    <location>
        <begin position="39"/>
        <end position="83"/>
    </location>
</feature>
<dbReference type="AlphaFoldDB" id="A0A0L6VLD9"/>
<accession>A0A0L6VLD9</accession>
<dbReference type="EMBL" id="LAVV01004558">
    <property type="protein sequence ID" value="KNZ61367.1"/>
    <property type="molecule type" value="Genomic_DNA"/>
</dbReference>
<organism evidence="2 3">
    <name type="scientific">Puccinia sorghi</name>
    <dbReference type="NCBI Taxonomy" id="27349"/>
    <lineage>
        <taxon>Eukaryota</taxon>
        <taxon>Fungi</taxon>
        <taxon>Dikarya</taxon>
        <taxon>Basidiomycota</taxon>
        <taxon>Pucciniomycotina</taxon>
        <taxon>Pucciniomycetes</taxon>
        <taxon>Pucciniales</taxon>
        <taxon>Pucciniaceae</taxon>
        <taxon>Puccinia</taxon>
    </lineage>
</organism>
<dbReference type="Proteomes" id="UP000037035">
    <property type="component" value="Unassembled WGS sequence"/>
</dbReference>
<name>A0A0L6VLD9_9BASI</name>
<protein>
    <submittedName>
        <fullName evidence="2">Putative signal peptide protein</fullName>
    </submittedName>
</protein>
<evidence type="ECO:0000256" key="1">
    <source>
        <dbReference type="SAM" id="MobiDB-lite"/>
    </source>
</evidence>
<gene>
    <name evidence="2" type="ORF">VP01_14102g1</name>
</gene>
<comment type="caution">
    <text evidence="2">The sequence shown here is derived from an EMBL/GenBank/DDBJ whole genome shotgun (WGS) entry which is preliminary data.</text>
</comment>
<keyword evidence="3" id="KW-1185">Reference proteome</keyword>
<reference evidence="2 3" key="1">
    <citation type="submission" date="2015-08" db="EMBL/GenBank/DDBJ databases">
        <title>Next Generation Sequencing and Analysis of the Genome of Puccinia sorghi L Schw, the Causal Agent of Maize Common Rust.</title>
        <authorList>
            <person name="Rochi L."/>
            <person name="Burguener G."/>
            <person name="Darino M."/>
            <person name="Turjanski A."/>
            <person name="Kreff E."/>
            <person name="Dieguez M.J."/>
            <person name="Sacco F."/>
        </authorList>
    </citation>
    <scope>NUCLEOTIDE SEQUENCE [LARGE SCALE GENOMIC DNA]</scope>
    <source>
        <strain evidence="2 3">RO10H11247</strain>
    </source>
</reference>
<dbReference type="VEuPathDB" id="FungiDB:VP01_14102g1"/>
<evidence type="ECO:0000313" key="2">
    <source>
        <dbReference type="EMBL" id="KNZ61367.1"/>
    </source>
</evidence>
<proteinExistence type="predicted"/>
<sequence length="83" mass="9358">MPPPSLKPGPLFDPPMLALLWLLCPPPLRYPTFLHSPDPHISSRSTPLTAHHCRPRFPRTLPLQPPQRPPEALQCLQSPPHLL</sequence>